<name>A0ABT9B457_9ACTN</name>
<feature type="signal peptide" evidence="1">
    <location>
        <begin position="1"/>
        <end position="21"/>
    </location>
</feature>
<gene>
    <name evidence="2" type="ORF">Q5722_14395</name>
</gene>
<dbReference type="RefSeq" id="WP_305028954.1">
    <property type="nucleotide sequence ID" value="NZ_JAUQTA010000002.1"/>
</dbReference>
<evidence type="ECO:0000313" key="2">
    <source>
        <dbReference type="EMBL" id="MDO7869560.1"/>
    </source>
</evidence>
<feature type="chain" id="PRO_5045566027" evidence="1">
    <location>
        <begin position="22"/>
        <end position="326"/>
    </location>
</feature>
<comment type="caution">
    <text evidence="2">The sequence shown here is derived from an EMBL/GenBank/DDBJ whole genome shotgun (WGS) entry which is preliminary data.</text>
</comment>
<sequence length="326" mass="35219">MRQLLVIPAVLALLLAGCSRAANHPDGAAHNATPTSAPHVRVASVDVTWTAFGARWPLMFRVPFGDAAGEVGARTIPGQPRLIPSALAVTDEGIWILDPVKHRLCLFDDDGHLVHATPGVDELASDLAIDGEGQPVWIDREPDGLLGRLLNGRPRSIHVSWHPAFLTQTEQGALLPLYNRSDPQQFASLASKVRTSIPTGWGPLRFRQGGQDGLRASIAGDGWVTHLRVHSAGPARVDSVELRNDVTVDGATAYLGLRPGTFTSDARLTIPLYLLEVDLRTGAVSAEKVARAPADWTNQYSHFAVHDGVVYQLVVTQNGIEVRRRP</sequence>
<dbReference type="PROSITE" id="PS51257">
    <property type="entry name" value="PROKAR_LIPOPROTEIN"/>
    <property type="match status" value="1"/>
</dbReference>
<dbReference type="Proteomes" id="UP001233314">
    <property type="component" value="Unassembled WGS sequence"/>
</dbReference>
<reference evidence="2 3" key="1">
    <citation type="submission" date="2023-07" db="EMBL/GenBank/DDBJ databases">
        <title>Nocardioides sp. nov WY-20 isolated from soil.</title>
        <authorList>
            <person name="Liu B."/>
            <person name="Wan Y."/>
        </authorList>
    </citation>
    <scope>NUCLEOTIDE SEQUENCE [LARGE SCALE GENOMIC DNA]</scope>
    <source>
        <strain evidence="2 3">WY-20</strain>
    </source>
</reference>
<evidence type="ECO:0000256" key="1">
    <source>
        <dbReference type="SAM" id="SignalP"/>
    </source>
</evidence>
<keyword evidence="3" id="KW-1185">Reference proteome</keyword>
<proteinExistence type="predicted"/>
<organism evidence="2 3">
    <name type="scientific">Nocardioides jiangxiensis</name>
    <dbReference type="NCBI Taxonomy" id="3064524"/>
    <lineage>
        <taxon>Bacteria</taxon>
        <taxon>Bacillati</taxon>
        <taxon>Actinomycetota</taxon>
        <taxon>Actinomycetes</taxon>
        <taxon>Propionibacteriales</taxon>
        <taxon>Nocardioidaceae</taxon>
        <taxon>Nocardioides</taxon>
    </lineage>
</organism>
<protein>
    <submittedName>
        <fullName evidence="2">Uncharacterized protein</fullName>
    </submittedName>
</protein>
<evidence type="ECO:0000313" key="3">
    <source>
        <dbReference type="Proteomes" id="UP001233314"/>
    </source>
</evidence>
<keyword evidence="1" id="KW-0732">Signal</keyword>
<dbReference type="EMBL" id="JAUQTA010000002">
    <property type="protein sequence ID" value="MDO7869560.1"/>
    <property type="molecule type" value="Genomic_DNA"/>
</dbReference>
<accession>A0ABT9B457</accession>